<protein>
    <recommendedName>
        <fullName evidence="7">UDP-N-acetylmuramyl-tripeptide synthetase</fullName>
        <ecNumber evidence="7">6.3.2.-</ecNumber>
    </recommendedName>
    <alternativeName>
        <fullName evidence="7">UDP-MurNAc-tripeptide synthetase</fullName>
    </alternativeName>
</protein>
<dbReference type="Pfam" id="PF01225">
    <property type="entry name" value="Mur_ligase"/>
    <property type="match status" value="1"/>
</dbReference>
<evidence type="ECO:0000256" key="2">
    <source>
        <dbReference type="ARBA" id="ARBA00022618"/>
    </source>
</evidence>
<dbReference type="GO" id="GO:0071555">
    <property type="term" value="P:cell wall organization"/>
    <property type="evidence" value="ECO:0007669"/>
    <property type="project" value="UniProtKB-KW"/>
</dbReference>
<dbReference type="SUPFAM" id="SSF53623">
    <property type="entry name" value="MurD-like peptide ligases, catalytic domain"/>
    <property type="match status" value="1"/>
</dbReference>
<dbReference type="STRING" id="493475.GARC_4485"/>
<dbReference type="AlphaFoldDB" id="K6YTE5"/>
<sequence length="520" mass="56865">MQVDMVSINKQFPEAFDQSSKPLLAHFGIDAPDIMISDLVLDSRDVAIHKAFIAINGHALDGRDFIPQAVSLGAKIIVAQCDDMANHGHVEMREQSVIVSFYQLAEKLSELAGHFYQFPANLMSVIAVTGTNGKTSTVQLTSQLAFLMGEQAASIGTLGAGMYSSSAEFQAQQNTVNTTPDAISMQRLLAEFVNEGAFQVALEASSHALKQNRIKALKTDIAVFTNLSRDHLDYHGSMAEYGLAKRLLLKQPGLAYAVLNANDPEHKNWLANIPETTSVVLYGQNINAADMPSEYQYCVANNVRYTAEGIALSLKSSWGDCELRLSLLAEFNVANVLAAICSQLCLGKNIKQIAYIVQKLKPVAGRMELYCRQNHATIVVDYAHTPDALEKALLATKQHCHGKLFCVFGCGGDRDVGKRSLMGEIAERLADHVILTDDNVRSENPKDIIQDILSGCINPEQILVEHDRKTAIKIAAKQASAGDMILVAGKGHENYQIIGNQTLAYDERQFVALFQEGKKV</sequence>
<dbReference type="GO" id="GO:0016881">
    <property type="term" value="F:acid-amino acid ligase activity"/>
    <property type="evidence" value="ECO:0007669"/>
    <property type="project" value="UniProtKB-UniRule"/>
</dbReference>
<dbReference type="InterPro" id="IPR000713">
    <property type="entry name" value="Mur_ligase_N"/>
</dbReference>
<comment type="caution">
    <text evidence="7">Lacks conserved residue(s) required for the propagation of feature annotation.</text>
</comment>
<dbReference type="EMBL" id="BAEO01000062">
    <property type="protein sequence ID" value="GAC21427.1"/>
    <property type="molecule type" value="Genomic_DNA"/>
</dbReference>
<dbReference type="Gene3D" id="3.40.1190.10">
    <property type="entry name" value="Mur-like, catalytic domain"/>
    <property type="match status" value="1"/>
</dbReference>
<feature type="modified residue" description="N6-carboxylysine" evidence="7">
    <location>
        <position position="245"/>
    </location>
</feature>
<dbReference type="GO" id="GO:0005737">
    <property type="term" value="C:cytoplasm"/>
    <property type="evidence" value="ECO:0007669"/>
    <property type="project" value="UniProtKB-SubCell"/>
</dbReference>
<feature type="binding site" evidence="7">
    <location>
        <position position="43"/>
    </location>
    <ligand>
        <name>UDP-N-acetyl-alpha-D-muramoyl-L-alanyl-D-glutamate</name>
        <dbReference type="ChEBI" id="CHEBI:83900"/>
    </ligand>
</feature>
<evidence type="ECO:0000256" key="6">
    <source>
        <dbReference type="ARBA" id="ARBA00023316"/>
    </source>
</evidence>
<comment type="subcellular location">
    <subcellularLocation>
        <location evidence="7 8">Cytoplasm</location>
    </subcellularLocation>
</comment>
<dbReference type="PANTHER" id="PTHR23135">
    <property type="entry name" value="MUR LIGASE FAMILY MEMBER"/>
    <property type="match status" value="1"/>
</dbReference>
<dbReference type="Proteomes" id="UP000006327">
    <property type="component" value="Unassembled WGS sequence"/>
</dbReference>
<keyword evidence="13" id="KW-1185">Reference proteome</keyword>
<evidence type="ECO:0000313" key="12">
    <source>
        <dbReference type="EMBL" id="GAC21427.1"/>
    </source>
</evidence>
<dbReference type="Gene3D" id="3.90.190.20">
    <property type="entry name" value="Mur ligase, C-terminal domain"/>
    <property type="match status" value="1"/>
</dbReference>
<evidence type="ECO:0000256" key="1">
    <source>
        <dbReference type="ARBA" id="ARBA00005898"/>
    </source>
</evidence>
<comment type="caution">
    <text evidence="12">The sequence shown here is derived from an EMBL/GenBank/DDBJ whole genome shotgun (WGS) entry which is preliminary data.</text>
</comment>
<evidence type="ECO:0000256" key="4">
    <source>
        <dbReference type="ARBA" id="ARBA00022984"/>
    </source>
</evidence>
<evidence type="ECO:0000256" key="5">
    <source>
        <dbReference type="ARBA" id="ARBA00023306"/>
    </source>
</evidence>
<organism evidence="12 13">
    <name type="scientific">Paraglaciecola arctica BSs20135</name>
    <dbReference type="NCBI Taxonomy" id="493475"/>
    <lineage>
        <taxon>Bacteria</taxon>
        <taxon>Pseudomonadati</taxon>
        <taxon>Pseudomonadota</taxon>
        <taxon>Gammaproteobacteria</taxon>
        <taxon>Alteromonadales</taxon>
        <taxon>Alteromonadaceae</taxon>
        <taxon>Paraglaciecola</taxon>
    </lineage>
</organism>
<dbReference type="GO" id="GO:0009252">
    <property type="term" value="P:peptidoglycan biosynthetic process"/>
    <property type="evidence" value="ECO:0007669"/>
    <property type="project" value="UniProtKB-UniRule"/>
</dbReference>
<comment type="cofactor">
    <cofactor evidence="7">
        <name>Mg(2+)</name>
        <dbReference type="ChEBI" id="CHEBI:18420"/>
    </cofactor>
</comment>
<proteinExistence type="inferred from homology"/>
<reference evidence="12 13" key="1">
    <citation type="journal article" date="2017" name="Antonie Van Leeuwenhoek">
        <title>Rhizobium rhizosphaerae sp. nov., a novel species isolated from rice rhizosphere.</title>
        <authorList>
            <person name="Zhao J.J."/>
            <person name="Zhang J."/>
            <person name="Zhang R.J."/>
            <person name="Zhang C.W."/>
            <person name="Yin H.Q."/>
            <person name="Zhang X.X."/>
        </authorList>
    </citation>
    <scope>NUCLEOTIDE SEQUENCE [LARGE SCALE GENOMIC DNA]</scope>
    <source>
        <strain evidence="12 13">BSs20135</strain>
    </source>
</reference>
<dbReference type="GO" id="GO:0000287">
    <property type="term" value="F:magnesium ion binding"/>
    <property type="evidence" value="ECO:0007669"/>
    <property type="project" value="UniProtKB-UniRule"/>
</dbReference>
<dbReference type="InterPro" id="IPR036565">
    <property type="entry name" value="Mur-like_cat_sf"/>
</dbReference>
<feature type="binding site" evidence="7">
    <location>
        <begin position="130"/>
        <end position="136"/>
    </location>
    <ligand>
        <name>ATP</name>
        <dbReference type="ChEBI" id="CHEBI:30616"/>
    </ligand>
</feature>
<dbReference type="RefSeq" id="WP_007624367.1">
    <property type="nucleotide sequence ID" value="NZ_BAEO01000062.1"/>
</dbReference>
<keyword evidence="7" id="KW-0547">Nucleotide-binding</keyword>
<dbReference type="HAMAP" id="MF_00208">
    <property type="entry name" value="MurE"/>
    <property type="match status" value="1"/>
</dbReference>
<comment type="pathway">
    <text evidence="7 8">Cell wall biogenesis; peptidoglycan biosynthesis.</text>
</comment>
<dbReference type="NCBIfam" id="TIGR01085">
    <property type="entry name" value="murE"/>
    <property type="match status" value="1"/>
</dbReference>
<keyword evidence="7" id="KW-0067">ATP-binding</keyword>
<comment type="PTM">
    <text evidence="7">Carboxylation is probably crucial for Mg(2+) binding and, consequently, for the gamma-phosphate positioning of ATP.</text>
</comment>
<dbReference type="InterPro" id="IPR005761">
    <property type="entry name" value="UDP-N-AcMur-Glu-dNH2Pim_ligase"/>
</dbReference>
<dbReference type="GO" id="GO:0005524">
    <property type="term" value="F:ATP binding"/>
    <property type="evidence" value="ECO:0007669"/>
    <property type="project" value="UniProtKB-UniRule"/>
</dbReference>
<evidence type="ECO:0000256" key="7">
    <source>
        <dbReference type="HAMAP-Rule" id="MF_00208"/>
    </source>
</evidence>
<feature type="binding site" evidence="7">
    <location>
        <position position="213"/>
    </location>
    <ligand>
        <name>UDP-N-acetyl-alpha-D-muramoyl-L-alanyl-D-glutamate</name>
        <dbReference type="ChEBI" id="CHEBI:83900"/>
    </ligand>
</feature>
<dbReference type="InterPro" id="IPR036615">
    <property type="entry name" value="Mur_ligase_C_dom_sf"/>
</dbReference>
<evidence type="ECO:0000313" key="13">
    <source>
        <dbReference type="Proteomes" id="UP000006327"/>
    </source>
</evidence>
<dbReference type="InterPro" id="IPR004101">
    <property type="entry name" value="Mur_ligase_C"/>
</dbReference>
<feature type="domain" description="Mur ligase central" evidence="11">
    <location>
        <begin position="128"/>
        <end position="341"/>
    </location>
</feature>
<keyword evidence="3 7" id="KW-0133">Cell shape</keyword>
<feature type="binding site" evidence="7">
    <location>
        <position position="41"/>
    </location>
    <ligand>
        <name>UDP-N-acetyl-alpha-D-muramoyl-L-alanyl-D-glutamate</name>
        <dbReference type="ChEBI" id="CHEBI:83900"/>
    </ligand>
</feature>
<accession>K6YTE5</accession>
<dbReference type="InterPro" id="IPR013221">
    <property type="entry name" value="Mur_ligase_cen"/>
</dbReference>
<keyword evidence="2 7" id="KW-0132">Cell division</keyword>
<feature type="binding site" evidence="7">
    <location>
        <position position="205"/>
    </location>
    <ligand>
        <name>UDP-N-acetyl-alpha-D-muramoyl-L-alanyl-D-glutamate</name>
        <dbReference type="ChEBI" id="CHEBI:83900"/>
    </ligand>
</feature>
<dbReference type="Pfam" id="PF02875">
    <property type="entry name" value="Mur_ligase_C"/>
    <property type="match status" value="1"/>
</dbReference>
<dbReference type="GO" id="GO:0008360">
    <property type="term" value="P:regulation of cell shape"/>
    <property type="evidence" value="ECO:0007669"/>
    <property type="project" value="UniProtKB-KW"/>
</dbReference>
<keyword evidence="7" id="KW-0460">Magnesium</keyword>
<dbReference type="Pfam" id="PF08245">
    <property type="entry name" value="Mur_ligase_M"/>
    <property type="match status" value="1"/>
</dbReference>
<dbReference type="eggNOG" id="COG0769">
    <property type="taxonomic scope" value="Bacteria"/>
</dbReference>
<dbReference type="SUPFAM" id="SSF53244">
    <property type="entry name" value="MurD-like peptide ligases, peptide-binding domain"/>
    <property type="match status" value="1"/>
</dbReference>
<dbReference type="EC" id="6.3.2.-" evidence="7"/>
<dbReference type="NCBIfam" id="NF001123">
    <property type="entry name" value="PRK00139.1-1"/>
    <property type="match status" value="1"/>
</dbReference>
<dbReference type="PANTHER" id="PTHR23135:SF4">
    <property type="entry name" value="UDP-N-ACETYLMURAMOYL-L-ALANYL-D-GLUTAMATE--2,6-DIAMINOPIMELATE LIGASE MURE HOMOLOG, CHLOROPLASTIC"/>
    <property type="match status" value="1"/>
</dbReference>
<comment type="similarity">
    <text evidence="1 7">Belongs to the MurCDEF family. MurE subfamily.</text>
</comment>
<dbReference type="UniPathway" id="UPA00219"/>
<keyword evidence="5 7" id="KW-0131">Cell cycle</keyword>
<evidence type="ECO:0000259" key="9">
    <source>
        <dbReference type="Pfam" id="PF01225"/>
    </source>
</evidence>
<dbReference type="NCBIfam" id="NF001126">
    <property type="entry name" value="PRK00139.1-4"/>
    <property type="match status" value="1"/>
</dbReference>
<feature type="binding site" evidence="7">
    <location>
        <begin position="178"/>
        <end position="179"/>
    </location>
    <ligand>
        <name>UDP-N-acetyl-alpha-D-muramoyl-L-alanyl-D-glutamate</name>
        <dbReference type="ChEBI" id="CHEBI:83900"/>
    </ligand>
</feature>
<evidence type="ECO:0000256" key="3">
    <source>
        <dbReference type="ARBA" id="ARBA00022960"/>
    </source>
</evidence>
<dbReference type="InterPro" id="IPR035911">
    <property type="entry name" value="MurE/MurF_N"/>
</dbReference>
<comment type="function">
    <text evidence="7">Catalyzes the addition of an amino acid to the nucleotide precursor UDP-N-acetylmuramoyl-L-alanyl-D-glutamate (UMAG) in the biosynthesis of bacterial cell-wall peptidoglycan.</text>
</comment>
<dbReference type="SUPFAM" id="SSF63418">
    <property type="entry name" value="MurE/MurF N-terminal domain"/>
    <property type="match status" value="1"/>
</dbReference>
<feature type="domain" description="Mur ligase C-terminal" evidence="10">
    <location>
        <begin position="365"/>
        <end position="491"/>
    </location>
</feature>
<gene>
    <name evidence="7 12" type="primary">murE</name>
    <name evidence="12" type="ORF">GARC_4485</name>
</gene>
<keyword evidence="6 7" id="KW-0961">Cell wall biogenesis/degradation</keyword>
<evidence type="ECO:0000256" key="8">
    <source>
        <dbReference type="RuleBase" id="RU004135"/>
    </source>
</evidence>
<dbReference type="Gene3D" id="3.40.1390.10">
    <property type="entry name" value="MurE/MurF, N-terminal domain"/>
    <property type="match status" value="1"/>
</dbReference>
<evidence type="ECO:0000259" key="10">
    <source>
        <dbReference type="Pfam" id="PF02875"/>
    </source>
</evidence>
<feature type="binding site" evidence="7">
    <location>
        <position position="211"/>
    </location>
    <ligand>
        <name>UDP-N-acetyl-alpha-D-muramoyl-L-alanyl-D-glutamate</name>
        <dbReference type="ChEBI" id="CHEBI:83900"/>
    </ligand>
</feature>
<name>K6YTE5_9ALTE</name>
<keyword evidence="4 7" id="KW-0573">Peptidoglycan synthesis</keyword>
<evidence type="ECO:0000259" key="11">
    <source>
        <dbReference type="Pfam" id="PF08245"/>
    </source>
</evidence>
<keyword evidence="7" id="KW-0963">Cytoplasm</keyword>
<feature type="domain" description="Mur ligase N-terminal catalytic" evidence="9">
    <location>
        <begin position="39"/>
        <end position="116"/>
    </location>
</feature>
<dbReference type="GO" id="GO:0051301">
    <property type="term" value="P:cell division"/>
    <property type="evidence" value="ECO:0007669"/>
    <property type="project" value="UniProtKB-KW"/>
</dbReference>
<keyword evidence="7 12" id="KW-0436">Ligase</keyword>
<feature type="binding site" evidence="7">
    <location>
        <position position="173"/>
    </location>
    <ligand>
        <name>UDP-N-acetyl-alpha-D-muramoyl-L-alanyl-D-glutamate</name>
        <dbReference type="ChEBI" id="CHEBI:83900"/>
    </ligand>
</feature>